<keyword evidence="2" id="KW-0805">Transcription regulation</keyword>
<dbReference type="InterPro" id="IPR005650">
    <property type="entry name" value="BlaI_family"/>
</dbReference>
<evidence type="ECO:0000313" key="5">
    <source>
        <dbReference type="EMBL" id="SNY44931.1"/>
    </source>
</evidence>
<gene>
    <name evidence="5" type="ORF">SAMN06297280_0807</name>
</gene>
<dbReference type="GO" id="GO:0003677">
    <property type="term" value="F:DNA binding"/>
    <property type="evidence" value="ECO:0007669"/>
    <property type="project" value="UniProtKB-KW"/>
</dbReference>
<dbReference type="GO" id="GO:0045892">
    <property type="term" value="P:negative regulation of DNA-templated transcription"/>
    <property type="evidence" value="ECO:0007669"/>
    <property type="project" value="InterPro"/>
</dbReference>
<organism evidence="5 6">
    <name type="scientific">Arsukibacterium tuosuense</name>
    <dbReference type="NCBI Taxonomy" id="1323745"/>
    <lineage>
        <taxon>Bacteria</taxon>
        <taxon>Pseudomonadati</taxon>
        <taxon>Pseudomonadota</taxon>
        <taxon>Gammaproteobacteria</taxon>
        <taxon>Chromatiales</taxon>
        <taxon>Chromatiaceae</taxon>
        <taxon>Arsukibacterium</taxon>
    </lineage>
</organism>
<evidence type="ECO:0000256" key="2">
    <source>
        <dbReference type="ARBA" id="ARBA00023015"/>
    </source>
</evidence>
<evidence type="ECO:0000313" key="6">
    <source>
        <dbReference type="Proteomes" id="UP000219353"/>
    </source>
</evidence>
<dbReference type="InterPro" id="IPR036390">
    <property type="entry name" value="WH_DNA-bd_sf"/>
</dbReference>
<evidence type="ECO:0000256" key="4">
    <source>
        <dbReference type="ARBA" id="ARBA00023163"/>
    </source>
</evidence>
<dbReference type="InterPro" id="IPR036388">
    <property type="entry name" value="WH-like_DNA-bd_sf"/>
</dbReference>
<proteinExistence type="inferred from homology"/>
<dbReference type="Gene3D" id="1.10.4040.10">
    <property type="entry name" value="Penicillinase repressor domain"/>
    <property type="match status" value="1"/>
</dbReference>
<reference evidence="6" key="1">
    <citation type="submission" date="2017-09" db="EMBL/GenBank/DDBJ databases">
        <authorList>
            <person name="Varghese N."/>
            <person name="Submissions S."/>
        </authorList>
    </citation>
    <scope>NUCLEOTIDE SEQUENCE [LARGE SCALE GENOMIC DNA]</scope>
    <source>
        <strain evidence="6">CGMCC 1.12461</strain>
    </source>
</reference>
<dbReference type="AlphaFoldDB" id="A0A285ID91"/>
<keyword evidence="4" id="KW-0804">Transcription</keyword>
<evidence type="ECO:0000256" key="1">
    <source>
        <dbReference type="ARBA" id="ARBA00011046"/>
    </source>
</evidence>
<evidence type="ECO:0000256" key="3">
    <source>
        <dbReference type="ARBA" id="ARBA00023125"/>
    </source>
</evidence>
<dbReference type="PIRSF" id="PIRSF019455">
    <property type="entry name" value="CopR_AtkY"/>
    <property type="match status" value="1"/>
</dbReference>
<dbReference type="EMBL" id="OBEB01000001">
    <property type="protein sequence ID" value="SNY44931.1"/>
    <property type="molecule type" value="Genomic_DNA"/>
</dbReference>
<protein>
    <submittedName>
        <fullName evidence="5">Predicted transcriptional regulator</fullName>
    </submittedName>
</protein>
<comment type="similarity">
    <text evidence="1">Belongs to the BlaI transcriptional regulatory family.</text>
</comment>
<keyword evidence="6" id="KW-1185">Reference proteome</keyword>
<accession>A0A285ID91</accession>
<name>A0A285ID91_9GAMM</name>
<dbReference type="Gene3D" id="1.10.10.10">
    <property type="entry name" value="Winged helix-like DNA-binding domain superfamily/Winged helix DNA-binding domain"/>
    <property type="match status" value="1"/>
</dbReference>
<sequence>MGRIMIEISNAELSVMQVLWQQQPRSANEVVAALGNEKDWHEKTVKTLLNRLVSKGALGFDKDGRAYLYFPLITEQDYQLQQSRTFVERLFAGRVAPLVAGFASQNKLNADDVQQLKQLIADWEQEQRHD</sequence>
<dbReference type="OrthoDB" id="279010at2"/>
<dbReference type="Pfam" id="PF03965">
    <property type="entry name" value="Penicillinase_R"/>
    <property type="match status" value="1"/>
</dbReference>
<dbReference type="SUPFAM" id="SSF46785">
    <property type="entry name" value="Winged helix' DNA-binding domain"/>
    <property type="match status" value="1"/>
</dbReference>
<keyword evidence="3" id="KW-0238">DNA-binding</keyword>
<dbReference type="Proteomes" id="UP000219353">
    <property type="component" value="Unassembled WGS sequence"/>
</dbReference>